<dbReference type="EC" id="1.2.1.19" evidence="7"/>
<comment type="caution">
    <text evidence="7">The sequence shown here is derived from an EMBL/GenBank/DDBJ whole genome shotgun (WGS) entry which is preliminary data.</text>
</comment>
<sequence>MERLDTVVIGGGVVGLAVAAGLARRGREVVLLEATRELGSGTSSRNSEVIHAGIYYPTGSLKARLCVEGARRLYDWCDTHGVPTRRVGKLIVATDEAEARALAALRAKAAENGVDLRPLSAAEARTLEPEITCVAALHSPNTGIVDSHALMLSFQGELEDRGGSVAFGAEVLGGGAAEGDMVRVHVGGADELTLAARTVVNCSGLWAQRVSAAFGARNIPELHLAKGNYFGLSGKPPFRGLVYPMPVDGGLGVHYTVDMAGQGRFGPDVEWLDHDDPARIDYAVDPSRGDGFYAAIRRYWPGLPDASLVPAYSGVRPKVGARGGPAGDFLLHGPRETGLPGYISLYGIESPGLTSSLAIAARVGDLTGA</sequence>
<evidence type="ECO:0000313" key="7">
    <source>
        <dbReference type="EMBL" id="ESR24208.1"/>
    </source>
</evidence>
<dbReference type="GO" id="GO:0047545">
    <property type="term" value="F:(S)-2-hydroxyglutarate dehydrogenase activity"/>
    <property type="evidence" value="ECO:0007669"/>
    <property type="project" value="TreeGrafter"/>
</dbReference>
<keyword evidence="3" id="KW-0274">FAD</keyword>
<dbReference type="Gene3D" id="3.30.9.10">
    <property type="entry name" value="D-Amino Acid Oxidase, subunit A, domain 2"/>
    <property type="match status" value="1"/>
</dbReference>
<feature type="domain" description="FAD dependent oxidoreductase" evidence="6">
    <location>
        <begin position="5"/>
        <end position="365"/>
    </location>
</feature>
<dbReference type="PATRIC" id="fig|631454.5.peg.2626"/>
<keyword evidence="4 7" id="KW-0560">Oxidoreductase</keyword>
<proteinExistence type="inferred from homology"/>
<dbReference type="STRING" id="631454.N177_2657"/>
<evidence type="ECO:0000256" key="3">
    <source>
        <dbReference type="ARBA" id="ARBA00022827"/>
    </source>
</evidence>
<dbReference type="InterPro" id="IPR006076">
    <property type="entry name" value="FAD-dep_OxRdtase"/>
</dbReference>
<keyword evidence="8" id="KW-1185">Reference proteome</keyword>
<protein>
    <submittedName>
        <fullName evidence="7">Aminobutyraldehyde dehydrogenase</fullName>
        <ecNumber evidence="7">1.2.1.19</ecNumber>
    </submittedName>
</protein>
<comment type="similarity">
    <text evidence="5">Belongs to the L2HGDH family.</text>
</comment>
<comment type="cofactor">
    <cofactor evidence="1">
        <name>FAD</name>
        <dbReference type="ChEBI" id="CHEBI:57692"/>
    </cofactor>
</comment>
<dbReference type="InterPro" id="IPR036188">
    <property type="entry name" value="FAD/NAD-bd_sf"/>
</dbReference>
<organism evidence="7 8">
    <name type="scientific">Lutibaculum baratangense AMV1</name>
    <dbReference type="NCBI Taxonomy" id="631454"/>
    <lineage>
        <taxon>Bacteria</taxon>
        <taxon>Pseudomonadati</taxon>
        <taxon>Pseudomonadota</taxon>
        <taxon>Alphaproteobacteria</taxon>
        <taxon>Hyphomicrobiales</taxon>
        <taxon>Tepidamorphaceae</taxon>
        <taxon>Lutibaculum</taxon>
    </lineage>
</organism>
<dbReference type="OrthoDB" id="9801699at2"/>
<accession>V4TD29</accession>
<dbReference type="Pfam" id="PF01266">
    <property type="entry name" value="DAO"/>
    <property type="match status" value="1"/>
</dbReference>
<reference evidence="7 8" key="1">
    <citation type="journal article" date="2014" name="Genome Announc.">
        <title>Draft Genome Sequence of Lutibaculum baratangense Strain AMV1T, Isolated from a Mud Volcano in Andamans, India.</title>
        <authorList>
            <person name="Singh A."/>
            <person name="Sreenivas A."/>
            <person name="Sathyanarayana Reddy G."/>
            <person name="Pinnaka A.K."/>
            <person name="Shivaji S."/>
        </authorList>
    </citation>
    <scope>NUCLEOTIDE SEQUENCE [LARGE SCALE GENOMIC DNA]</scope>
    <source>
        <strain evidence="7 8">AMV1</strain>
    </source>
</reference>
<evidence type="ECO:0000256" key="1">
    <source>
        <dbReference type="ARBA" id="ARBA00001974"/>
    </source>
</evidence>
<evidence type="ECO:0000256" key="2">
    <source>
        <dbReference type="ARBA" id="ARBA00022630"/>
    </source>
</evidence>
<evidence type="ECO:0000256" key="5">
    <source>
        <dbReference type="ARBA" id="ARBA00037941"/>
    </source>
</evidence>
<evidence type="ECO:0000313" key="8">
    <source>
        <dbReference type="Proteomes" id="UP000017819"/>
    </source>
</evidence>
<dbReference type="PANTHER" id="PTHR43104">
    <property type="entry name" value="L-2-HYDROXYGLUTARATE DEHYDROGENASE, MITOCHONDRIAL"/>
    <property type="match status" value="1"/>
</dbReference>
<evidence type="ECO:0000256" key="4">
    <source>
        <dbReference type="ARBA" id="ARBA00023002"/>
    </source>
</evidence>
<dbReference type="GO" id="GO:0019145">
    <property type="term" value="F:aminobutyraldehyde dehydrogenase (NAD+) activity"/>
    <property type="evidence" value="ECO:0007669"/>
    <property type="project" value="UniProtKB-EC"/>
</dbReference>
<keyword evidence="2" id="KW-0285">Flavoprotein</keyword>
<evidence type="ECO:0000259" key="6">
    <source>
        <dbReference type="Pfam" id="PF01266"/>
    </source>
</evidence>
<gene>
    <name evidence="7" type="ORF">N177_2657</name>
</gene>
<dbReference type="Gene3D" id="3.50.50.60">
    <property type="entry name" value="FAD/NAD(P)-binding domain"/>
    <property type="match status" value="1"/>
</dbReference>
<dbReference type="PANTHER" id="PTHR43104:SF4">
    <property type="entry name" value="L-2-HYDROXYGLUTARATE DEHYDROGENASE, MITOCHONDRIAL"/>
    <property type="match status" value="1"/>
</dbReference>
<dbReference type="RefSeq" id="WP_023432786.1">
    <property type="nucleotide sequence ID" value="NZ_AWXZ01000035.1"/>
</dbReference>
<name>V4TD29_9HYPH</name>
<dbReference type="AlphaFoldDB" id="V4TD29"/>
<dbReference type="Proteomes" id="UP000017819">
    <property type="component" value="Unassembled WGS sequence"/>
</dbReference>
<dbReference type="eggNOG" id="COG0579">
    <property type="taxonomic scope" value="Bacteria"/>
</dbReference>
<dbReference type="EMBL" id="AWXZ01000035">
    <property type="protein sequence ID" value="ESR24208.1"/>
    <property type="molecule type" value="Genomic_DNA"/>
</dbReference>
<dbReference type="SUPFAM" id="SSF51905">
    <property type="entry name" value="FAD/NAD(P)-binding domain"/>
    <property type="match status" value="1"/>
</dbReference>